<accession>A0ABT7FH17</accession>
<evidence type="ECO:0000256" key="5">
    <source>
        <dbReference type="ARBA" id="ARBA00023004"/>
    </source>
</evidence>
<dbReference type="PRINTS" id="PR00604">
    <property type="entry name" value="CYTCHRMECIAB"/>
</dbReference>
<sequence>MAIAVFFWIALSASGGAEQEAREIGDARRGETIFRQCADCHQVGSDAKDRVGPHLNGIFGRKAAANDGFGYSDGIVRAANDGLVWDLRRLDAYLENPKALVSGTRMNFRGLAEPRDRADVLAYLRGFSDNPSDIPEAQPTARPREVELSPEILAIVGDAEYGEYLSSECTGCHQRDGGYDGIPSITQWSAEDFMIAMQAYKRKIRPHPVMQMMAGRLSDEEIAALAAYFGTIE</sequence>
<dbReference type="InterPro" id="IPR002327">
    <property type="entry name" value="Cyt_c_1A/1B"/>
</dbReference>
<dbReference type="SUPFAM" id="SSF46626">
    <property type="entry name" value="Cytochrome c"/>
    <property type="match status" value="2"/>
</dbReference>
<evidence type="ECO:0000256" key="4">
    <source>
        <dbReference type="ARBA" id="ARBA00022982"/>
    </source>
</evidence>
<evidence type="ECO:0000256" key="3">
    <source>
        <dbReference type="ARBA" id="ARBA00022723"/>
    </source>
</evidence>
<dbReference type="Pfam" id="PF13442">
    <property type="entry name" value="Cytochrome_CBB3"/>
    <property type="match status" value="1"/>
</dbReference>
<evidence type="ECO:0000256" key="2">
    <source>
        <dbReference type="ARBA" id="ARBA00022617"/>
    </source>
</evidence>
<evidence type="ECO:0000256" key="1">
    <source>
        <dbReference type="ARBA" id="ARBA00022448"/>
    </source>
</evidence>
<evidence type="ECO:0000256" key="6">
    <source>
        <dbReference type="PROSITE-ProRule" id="PRU00433"/>
    </source>
</evidence>
<comment type="caution">
    <text evidence="8">The sequence shown here is derived from an EMBL/GenBank/DDBJ whole genome shotgun (WGS) entry which is preliminary data.</text>
</comment>
<dbReference type="PROSITE" id="PS51007">
    <property type="entry name" value="CYTC"/>
    <property type="match status" value="2"/>
</dbReference>
<keyword evidence="3 6" id="KW-0479">Metal-binding</keyword>
<evidence type="ECO:0000259" key="7">
    <source>
        <dbReference type="PROSITE" id="PS51007"/>
    </source>
</evidence>
<organism evidence="8 9">
    <name type="scientific">Sedimentitalea xiamensis</name>
    <dbReference type="NCBI Taxonomy" id="3050037"/>
    <lineage>
        <taxon>Bacteria</taxon>
        <taxon>Pseudomonadati</taxon>
        <taxon>Pseudomonadota</taxon>
        <taxon>Alphaproteobacteria</taxon>
        <taxon>Rhodobacterales</taxon>
        <taxon>Paracoccaceae</taxon>
        <taxon>Sedimentitalea</taxon>
    </lineage>
</organism>
<name>A0ABT7FH17_9RHOB</name>
<feature type="domain" description="Cytochrome c" evidence="7">
    <location>
        <begin position="25"/>
        <end position="128"/>
    </location>
</feature>
<dbReference type="RefSeq" id="WP_284486340.1">
    <property type="nucleotide sequence ID" value="NZ_JASNJE010000019.1"/>
</dbReference>
<dbReference type="Gene3D" id="1.10.760.10">
    <property type="entry name" value="Cytochrome c-like domain"/>
    <property type="match status" value="2"/>
</dbReference>
<reference evidence="8 9" key="1">
    <citation type="submission" date="2023-05" db="EMBL/GenBank/DDBJ databases">
        <title>Sedimentitalea sp. nov. JM2-8.</title>
        <authorList>
            <person name="Huang J."/>
        </authorList>
    </citation>
    <scope>NUCLEOTIDE SEQUENCE [LARGE SCALE GENOMIC DNA]</scope>
    <source>
        <strain evidence="8 9">JM2-8</strain>
    </source>
</reference>
<keyword evidence="9" id="KW-1185">Reference proteome</keyword>
<evidence type="ECO:0000313" key="9">
    <source>
        <dbReference type="Proteomes" id="UP001227126"/>
    </source>
</evidence>
<keyword evidence="1" id="KW-0813">Transport</keyword>
<proteinExistence type="predicted"/>
<dbReference type="InterPro" id="IPR009056">
    <property type="entry name" value="Cyt_c-like_dom"/>
</dbReference>
<dbReference type="EMBL" id="JASNJE010000019">
    <property type="protein sequence ID" value="MDK3074408.1"/>
    <property type="molecule type" value="Genomic_DNA"/>
</dbReference>
<protein>
    <submittedName>
        <fullName evidence="8">C-type cytochrome</fullName>
    </submittedName>
</protein>
<gene>
    <name evidence="8" type="ORF">QO034_15010</name>
</gene>
<keyword evidence="2 6" id="KW-0349">Heme</keyword>
<dbReference type="PANTHER" id="PTHR11961">
    <property type="entry name" value="CYTOCHROME C"/>
    <property type="match status" value="1"/>
</dbReference>
<dbReference type="Pfam" id="PF00034">
    <property type="entry name" value="Cytochrom_C"/>
    <property type="match status" value="1"/>
</dbReference>
<dbReference type="Proteomes" id="UP001227126">
    <property type="component" value="Unassembled WGS sequence"/>
</dbReference>
<feature type="domain" description="Cytochrome c" evidence="7">
    <location>
        <begin position="157"/>
        <end position="233"/>
    </location>
</feature>
<evidence type="ECO:0000313" key="8">
    <source>
        <dbReference type="EMBL" id="MDK3074408.1"/>
    </source>
</evidence>
<keyword evidence="4" id="KW-0249">Electron transport</keyword>
<dbReference type="InterPro" id="IPR036909">
    <property type="entry name" value="Cyt_c-like_dom_sf"/>
</dbReference>
<keyword evidence="5 6" id="KW-0408">Iron</keyword>